<dbReference type="AlphaFoldDB" id="A0A2L0IEZ7"/>
<proteinExistence type="predicted"/>
<dbReference type="SUPFAM" id="SSF51905">
    <property type="entry name" value="FAD/NAD(P)-binding domain"/>
    <property type="match status" value="2"/>
</dbReference>
<dbReference type="PROSITE" id="PS51318">
    <property type="entry name" value="TAT"/>
    <property type="match status" value="1"/>
</dbReference>
<dbReference type="EMBL" id="CP026377">
    <property type="protein sequence ID" value="AUX93171.1"/>
    <property type="molecule type" value="Genomic_DNA"/>
</dbReference>
<gene>
    <name evidence="1" type="ORF">C2E15_08835</name>
</gene>
<dbReference type="Pfam" id="PF13450">
    <property type="entry name" value="NAD_binding_8"/>
    <property type="match status" value="1"/>
</dbReference>
<sequence>MGITRRDFLNGVAITLAAGLTPMQILRASPQTAQKTLTYPPALTGLRGNHPGSFEHAHQLGRDGRRFDFAAAPVEETYDLVVVGAGISGLAAACFWQQLKGKNQRILLLDNHDDFGGHARRNELNGDGASLLGYGGSESLQSPRSNFSPVAMGLLNSLGVSVDGLEQAFDKTFYPDLNLSRGVYFDRRNFGVDKLVSGDPGRMVADDIPRDRLNGRAYEDFINDFPLPESDRQALIALHTIEKDYLPDLSVAQKVEWLDSHSYTEFLRDKVGLSELAIRYFQQTTSDFQAVGIDATSCSDARICDLPGLNGMNLPPLDAESLADLEDPYVFHFPDGNASLARLMVRHLIPQVAPAGKDMHDIVLAKFDYSQLDRPDWPVKLRLSSTGLHVANVGDGVEVSYMTGDQLHKVRAGQAVMAGYNMMIPYLVPEMSPAQQEALKQNVKAPLVYSKVLIRNWQPFIQLGVHEVYCPTAPYCRVKLDYPVDLGGYRHPRDPQQPMGLHMVSVPALPGSGLSPREQARKGRAQLLGTSFDEHERLIREQLQGMLGEAGFDHQRDILAITVNRWSHGYSYFLNGLFDDEDEAQNIIATARQPVGRITIANSDADWSPYANSAIDQAWRAVSELAQGRTAKEEA</sequence>
<dbReference type="KEGG" id="pgz:C2E15_08835"/>
<dbReference type="Proteomes" id="UP000238365">
    <property type="component" value="Chromosome"/>
</dbReference>
<dbReference type="RefSeq" id="WP_104957035.1">
    <property type="nucleotide sequence ID" value="NZ_CP026377.1"/>
</dbReference>
<dbReference type="InterPro" id="IPR036188">
    <property type="entry name" value="FAD/NAD-bd_sf"/>
</dbReference>
<organism evidence="1 2">
    <name type="scientific">Mixta gaviniae</name>
    <dbReference type="NCBI Taxonomy" id="665914"/>
    <lineage>
        <taxon>Bacteria</taxon>
        <taxon>Pseudomonadati</taxon>
        <taxon>Pseudomonadota</taxon>
        <taxon>Gammaproteobacteria</taxon>
        <taxon>Enterobacterales</taxon>
        <taxon>Erwiniaceae</taxon>
        <taxon>Mixta</taxon>
    </lineage>
</organism>
<accession>A0A2L0IEZ7</accession>
<evidence type="ECO:0000313" key="1">
    <source>
        <dbReference type="EMBL" id="AUX93171.1"/>
    </source>
</evidence>
<dbReference type="Gene3D" id="3.50.50.60">
    <property type="entry name" value="FAD/NAD(P)-binding domain"/>
    <property type="match status" value="1"/>
</dbReference>
<protein>
    <submittedName>
        <fullName evidence="1">Spermidine dehydrogenase</fullName>
    </submittedName>
</protein>
<dbReference type="InterPro" id="IPR006311">
    <property type="entry name" value="TAT_signal"/>
</dbReference>
<reference evidence="1 2" key="1">
    <citation type="submission" date="2018-01" db="EMBL/GenBank/DDBJ databases">
        <title>Complete and assembled Genome of Pantoea gaviniae DSM22758T.</title>
        <authorList>
            <person name="Stevens M.J.A."/>
            <person name="Zurfluh K."/>
            <person name="Stephan R."/>
        </authorList>
    </citation>
    <scope>NUCLEOTIDE SEQUENCE [LARGE SCALE GENOMIC DNA]</scope>
    <source>
        <strain evidence="1 2">DSM 22758</strain>
    </source>
</reference>
<name>A0A2L0IEZ7_9GAMM</name>
<evidence type="ECO:0000313" key="2">
    <source>
        <dbReference type="Proteomes" id="UP000238365"/>
    </source>
</evidence>
<keyword evidence="2" id="KW-1185">Reference proteome</keyword>